<keyword evidence="3" id="KW-1185">Reference proteome</keyword>
<evidence type="ECO:0000256" key="1">
    <source>
        <dbReference type="SAM" id="MobiDB-lite"/>
    </source>
</evidence>
<comment type="caution">
    <text evidence="2">The sequence shown here is derived from an EMBL/GenBank/DDBJ whole genome shotgun (WGS) entry which is preliminary data.</text>
</comment>
<name>A0A087DJK6_9BIFI</name>
<dbReference type="Proteomes" id="UP000029004">
    <property type="component" value="Unassembled WGS sequence"/>
</dbReference>
<reference evidence="2 3" key="1">
    <citation type="submission" date="2014-03" db="EMBL/GenBank/DDBJ databases">
        <title>Genomics of Bifidobacteria.</title>
        <authorList>
            <person name="Ventura M."/>
            <person name="Milani C."/>
            <person name="Lugli G.A."/>
        </authorList>
    </citation>
    <scope>NUCLEOTIDE SEQUENCE [LARGE SCALE GENOMIC DNA]</scope>
    <source>
        <strain evidence="2 3">DSM 23968</strain>
    </source>
</reference>
<evidence type="ECO:0000313" key="2">
    <source>
        <dbReference type="EMBL" id="KFI95706.1"/>
    </source>
</evidence>
<evidence type="ECO:0000313" key="3">
    <source>
        <dbReference type="Proteomes" id="UP000029004"/>
    </source>
</evidence>
<sequence>MLSLASVRCMFRRTPGFACAHNPQNSGTPCEESPARDSPLHLQSPTEPPRLITRLITPLLNHPPYPLFFFAHPGFAEGTHEHKYGRIPLFKRVSRKPAHRYTHQYDHMVNRGYRPTYLPPTFGGKKGERSIPYHVMRYRLRSQRHDNLQSPIRRFRRRTSLHAARRSPIHASTTHDRQRRHKRGTARHEHPTPRRTHPTTYRAQTRAASLRTDDG</sequence>
<dbReference type="AlphaFoldDB" id="A0A087DJK6"/>
<dbReference type="STRING" id="762211.BSTEL_0512"/>
<dbReference type="EMBL" id="JGZP01000016">
    <property type="protein sequence ID" value="KFI95706.1"/>
    <property type="molecule type" value="Genomic_DNA"/>
</dbReference>
<accession>A0A087DJK6</accession>
<protein>
    <submittedName>
        <fullName evidence="2">Uncharacterized protein</fullName>
    </submittedName>
</protein>
<feature type="compositionally biased region" description="Basic residues" evidence="1">
    <location>
        <begin position="156"/>
        <end position="168"/>
    </location>
</feature>
<feature type="region of interest" description="Disordered" evidence="1">
    <location>
        <begin position="21"/>
        <end position="46"/>
    </location>
</feature>
<organism evidence="2 3">
    <name type="scientific">Bifidobacterium stellenboschense</name>
    <dbReference type="NCBI Taxonomy" id="762211"/>
    <lineage>
        <taxon>Bacteria</taxon>
        <taxon>Bacillati</taxon>
        <taxon>Actinomycetota</taxon>
        <taxon>Actinomycetes</taxon>
        <taxon>Bifidobacteriales</taxon>
        <taxon>Bifidobacteriaceae</taxon>
        <taxon>Bifidobacterium</taxon>
    </lineage>
</organism>
<proteinExistence type="predicted"/>
<gene>
    <name evidence="2" type="ORF">BSTEL_0512</name>
</gene>
<feature type="region of interest" description="Disordered" evidence="1">
    <location>
        <begin position="156"/>
        <end position="215"/>
    </location>
</feature>